<dbReference type="Proteomes" id="UP000886520">
    <property type="component" value="Chromosome 7"/>
</dbReference>
<organism evidence="1 2">
    <name type="scientific">Adiantum capillus-veneris</name>
    <name type="common">Maidenhair fern</name>
    <dbReference type="NCBI Taxonomy" id="13818"/>
    <lineage>
        <taxon>Eukaryota</taxon>
        <taxon>Viridiplantae</taxon>
        <taxon>Streptophyta</taxon>
        <taxon>Embryophyta</taxon>
        <taxon>Tracheophyta</taxon>
        <taxon>Polypodiopsida</taxon>
        <taxon>Polypodiidae</taxon>
        <taxon>Polypodiales</taxon>
        <taxon>Pteridineae</taxon>
        <taxon>Pteridaceae</taxon>
        <taxon>Vittarioideae</taxon>
        <taxon>Adiantum</taxon>
    </lineage>
</organism>
<proteinExistence type="predicted"/>
<accession>A0A9D4ZM88</accession>
<evidence type="ECO:0000313" key="2">
    <source>
        <dbReference type="Proteomes" id="UP000886520"/>
    </source>
</evidence>
<comment type="caution">
    <text evidence="1">The sequence shown here is derived from an EMBL/GenBank/DDBJ whole genome shotgun (WGS) entry which is preliminary data.</text>
</comment>
<name>A0A9D4ZM88_ADICA</name>
<sequence length="136" mass="15982">MIYLHCLLFNLLNFQSLRFNLLLEPFILFLNKYDSSLKLLEEPLICLLQSNYTSLVFSSRSAKSLLQLFTLYLELPRILLNCHHLCMRICHPVFEQRNLLLQVSNSLANYNHFLQSMVSSFNELTFLFLASNQSMI</sequence>
<keyword evidence="2" id="KW-1185">Reference proteome</keyword>
<evidence type="ECO:0000313" key="1">
    <source>
        <dbReference type="EMBL" id="KAI5077905.1"/>
    </source>
</evidence>
<reference evidence="1" key="1">
    <citation type="submission" date="2021-01" db="EMBL/GenBank/DDBJ databases">
        <title>Adiantum capillus-veneris genome.</title>
        <authorList>
            <person name="Fang Y."/>
            <person name="Liao Q."/>
        </authorList>
    </citation>
    <scope>NUCLEOTIDE SEQUENCE</scope>
    <source>
        <strain evidence="1">H3</strain>
        <tissue evidence="1">Leaf</tissue>
    </source>
</reference>
<dbReference type="AlphaFoldDB" id="A0A9D4ZM88"/>
<gene>
    <name evidence="1" type="ORF">GOP47_0007729</name>
</gene>
<dbReference type="EMBL" id="JABFUD020000007">
    <property type="protein sequence ID" value="KAI5077905.1"/>
    <property type="molecule type" value="Genomic_DNA"/>
</dbReference>
<protein>
    <submittedName>
        <fullName evidence="1">Uncharacterized protein</fullName>
    </submittedName>
</protein>